<comment type="similarity">
    <text evidence="1">Belongs to the glycerophosphoryl diester phosphodiesterase family.</text>
</comment>
<dbReference type="InterPro" id="IPR030395">
    <property type="entry name" value="GP_PDE_dom"/>
</dbReference>
<dbReference type="PANTHER" id="PTHR43620">
    <property type="entry name" value="GLYCEROPHOSPHORYL DIESTER PHOSPHODIESTERASE"/>
    <property type="match status" value="1"/>
</dbReference>
<dbReference type="PANTHER" id="PTHR43620:SF7">
    <property type="entry name" value="GLYCEROPHOSPHODIESTER PHOSPHODIESTERASE GDPD5-RELATED"/>
    <property type="match status" value="1"/>
</dbReference>
<dbReference type="InterPro" id="IPR017946">
    <property type="entry name" value="PLC-like_Pdiesterase_TIM-brl"/>
</dbReference>
<gene>
    <name evidence="8" type="primary">glpQ</name>
    <name evidence="8" type="ORF">HG66A1_14010</name>
</gene>
<comment type="catalytic activity">
    <reaction evidence="6">
        <text>a sn-glycero-3-phosphodiester + H2O = an alcohol + sn-glycerol 3-phosphate + H(+)</text>
        <dbReference type="Rhea" id="RHEA:12969"/>
        <dbReference type="ChEBI" id="CHEBI:15377"/>
        <dbReference type="ChEBI" id="CHEBI:15378"/>
        <dbReference type="ChEBI" id="CHEBI:30879"/>
        <dbReference type="ChEBI" id="CHEBI:57597"/>
        <dbReference type="ChEBI" id="CHEBI:83408"/>
        <dbReference type="EC" id="3.1.4.46"/>
    </reaction>
</comment>
<dbReference type="GO" id="GO:0006071">
    <property type="term" value="P:glycerol metabolic process"/>
    <property type="evidence" value="ECO:0007669"/>
    <property type="project" value="UniProtKB-KW"/>
</dbReference>
<feature type="domain" description="GP-PDE" evidence="7">
    <location>
        <begin position="68"/>
        <end position="376"/>
    </location>
</feature>
<name>A0A517PJT6_9PLAN</name>
<dbReference type="Proteomes" id="UP000320421">
    <property type="component" value="Chromosome"/>
</dbReference>
<sequence length="382" mass="42754">MKIGAVREKKIQQLDWLIRHCYDRAAGAVGCLRLPFQRSSLFRSVSMKAVCFCLALLMIPGSLWADEHHVFAHRGASGYLPEHSLPAKAMAYAQGADFLEQDVVLTKDNVPLVLHDTHLDGITNVADKFPERKREDGRYYAIDFTLAEIKQLNATQRFKRKTGKPVYAERFPLDGYTYQLHTLEEEIRFIQGLNLSTGRNVGLFTEVKKPSFHQQEGRDIAKAVFDVLTRYGYGTDEKSACWVQCFELGTLKRFRKEFGWKGHLMMIYSGGKPGPDGSDYDALATAAGLKQLSETVDGVFPNLPRVVTWDKSGEAKCSDFTKEAHAAGLRVVTGVVRSDDLPKNCPSVAALHEALFNQADVDDVCTDFPDLSVQWLKAQQAD</sequence>
<keyword evidence="5 8" id="KW-0378">Hydrolase</keyword>
<dbReference type="PROSITE" id="PS51704">
    <property type="entry name" value="GP_PDE"/>
    <property type="match status" value="1"/>
</dbReference>
<evidence type="ECO:0000256" key="6">
    <source>
        <dbReference type="ARBA" id="ARBA00047512"/>
    </source>
</evidence>
<accession>A0A517PJT6</accession>
<reference evidence="8 9" key="1">
    <citation type="submission" date="2019-02" db="EMBL/GenBank/DDBJ databases">
        <title>Deep-cultivation of Planctomycetes and their phenomic and genomic characterization uncovers novel biology.</title>
        <authorList>
            <person name="Wiegand S."/>
            <person name="Jogler M."/>
            <person name="Boedeker C."/>
            <person name="Pinto D."/>
            <person name="Vollmers J."/>
            <person name="Rivas-Marin E."/>
            <person name="Kohn T."/>
            <person name="Peeters S.H."/>
            <person name="Heuer A."/>
            <person name="Rast P."/>
            <person name="Oberbeckmann S."/>
            <person name="Bunk B."/>
            <person name="Jeske O."/>
            <person name="Meyerdierks A."/>
            <person name="Storesund J.E."/>
            <person name="Kallscheuer N."/>
            <person name="Luecker S."/>
            <person name="Lage O.M."/>
            <person name="Pohl T."/>
            <person name="Merkel B.J."/>
            <person name="Hornburger P."/>
            <person name="Mueller R.-W."/>
            <person name="Bruemmer F."/>
            <person name="Labrenz M."/>
            <person name="Spormann A.M."/>
            <person name="Op den Camp H."/>
            <person name="Overmann J."/>
            <person name="Amann R."/>
            <person name="Jetten M.S.M."/>
            <person name="Mascher T."/>
            <person name="Medema M.H."/>
            <person name="Devos D.P."/>
            <person name="Kaster A.-K."/>
            <person name="Ovreas L."/>
            <person name="Rohde M."/>
            <person name="Galperin M.Y."/>
            <person name="Jogler C."/>
        </authorList>
    </citation>
    <scope>NUCLEOTIDE SEQUENCE [LARGE SCALE GENOMIC DNA]</scope>
    <source>
        <strain evidence="8 9">HG66A1</strain>
    </source>
</reference>
<dbReference type="EC" id="3.1.4.46" evidence="2"/>
<evidence type="ECO:0000313" key="8">
    <source>
        <dbReference type="EMBL" id="QDT19634.1"/>
    </source>
</evidence>
<evidence type="ECO:0000256" key="1">
    <source>
        <dbReference type="ARBA" id="ARBA00007277"/>
    </source>
</evidence>
<dbReference type="GO" id="GO:0006629">
    <property type="term" value="P:lipid metabolic process"/>
    <property type="evidence" value="ECO:0007669"/>
    <property type="project" value="InterPro"/>
</dbReference>
<protein>
    <recommendedName>
        <fullName evidence="2">glycerophosphodiester phosphodiesterase</fullName>
        <ecNumber evidence="2">3.1.4.46</ecNumber>
    </recommendedName>
</protein>
<keyword evidence="3" id="KW-0732">Signal</keyword>
<evidence type="ECO:0000259" key="7">
    <source>
        <dbReference type="PROSITE" id="PS51704"/>
    </source>
</evidence>
<evidence type="ECO:0000256" key="4">
    <source>
        <dbReference type="ARBA" id="ARBA00022798"/>
    </source>
</evidence>
<evidence type="ECO:0000256" key="3">
    <source>
        <dbReference type="ARBA" id="ARBA00022729"/>
    </source>
</evidence>
<dbReference type="EMBL" id="CP036266">
    <property type="protein sequence ID" value="QDT19634.1"/>
    <property type="molecule type" value="Genomic_DNA"/>
</dbReference>
<dbReference type="Gene3D" id="3.20.20.190">
    <property type="entry name" value="Phosphatidylinositol (PI) phosphodiesterase"/>
    <property type="match status" value="1"/>
</dbReference>
<organism evidence="8 9">
    <name type="scientific">Gimesia chilikensis</name>
    <dbReference type="NCBI Taxonomy" id="2605989"/>
    <lineage>
        <taxon>Bacteria</taxon>
        <taxon>Pseudomonadati</taxon>
        <taxon>Planctomycetota</taxon>
        <taxon>Planctomycetia</taxon>
        <taxon>Planctomycetales</taxon>
        <taxon>Planctomycetaceae</taxon>
        <taxon>Gimesia</taxon>
    </lineage>
</organism>
<dbReference type="NCBIfam" id="NF008354">
    <property type="entry name" value="PRK11143.1"/>
    <property type="match status" value="1"/>
</dbReference>
<dbReference type="Pfam" id="PF03009">
    <property type="entry name" value="GDPD"/>
    <property type="match status" value="1"/>
</dbReference>
<dbReference type="AlphaFoldDB" id="A0A517PJT6"/>
<evidence type="ECO:0000256" key="2">
    <source>
        <dbReference type="ARBA" id="ARBA00012247"/>
    </source>
</evidence>
<dbReference type="GO" id="GO:0042597">
    <property type="term" value="C:periplasmic space"/>
    <property type="evidence" value="ECO:0007669"/>
    <property type="project" value="TreeGrafter"/>
</dbReference>
<keyword evidence="9" id="KW-1185">Reference proteome</keyword>
<keyword evidence="4" id="KW-0319">Glycerol metabolism</keyword>
<evidence type="ECO:0000256" key="5">
    <source>
        <dbReference type="ARBA" id="ARBA00022801"/>
    </source>
</evidence>
<proteinExistence type="inferred from homology"/>
<dbReference type="SUPFAM" id="SSF51695">
    <property type="entry name" value="PLC-like phosphodiesterases"/>
    <property type="match status" value="1"/>
</dbReference>
<evidence type="ECO:0000313" key="9">
    <source>
        <dbReference type="Proteomes" id="UP000320421"/>
    </source>
</evidence>
<dbReference type="GO" id="GO:0008889">
    <property type="term" value="F:glycerophosphodiester phosphodiesterase activity"/>
    <property type="evidence" value="ECO:0007669"/>
    <property type="project" value="UniProtKB-EC"/>
</dbReference>